<dbReference type="Gene3D" id="1.10.287.210">
    <property type="match status" value="1"/>
</dbReference>
<feature type="region of interest" description="Disordered" evidence="2">
    <location>
        <begin position="1"/>
        <end position="32"/>
    </location>
</feature>
<accession>A0A5F9CY49</accession>
<evidence type="ECO:0000256" key="2">
    <source>
        <dbReference type="SAM" id="MobiDB-lite"/>
    </source>
</evidence>
<dbReference type="Ensembl" id="ENSOCUT00000044598.1">
    <property type="protein sequence ID" value="ENSOCUP00000038536.1"/>
    <property type="gene ID" value="ENSOCUG00000035450.1"/>
</dbReference>
<proteinExistence type="predicted"/>
<dbReference type="PANTHER" id="PTHR10424:SF73">
    <property type="entry name" value="ENDOGENOUS RETROVIRUS GROUP FC1 ENV POLYPROTEIN-RELATED"/>
    <property type="match status" value="1"/>
</dbReference>
<reference evidence="3 4" key="1">
    <citation type="journal article" date="2011" name="Nature">
        <title>A high-resolution map of human evolutionary constraint using 29 mammals.</title>
        <authorList>
            <person name="Lindblad-Toh K."/>
            <person name="Garber M."/>
            <person name="Zuk O."/>
            <person name="Lin M.F."/>
            <person name="Parker B.J."/>
            <person name="Washietl S."/>
            <person name="Kheradpour P."/>
            <person name="Ernst J."/>
            <person name="Jordan G."/>
            <person name="Mauceli E."/>
            <person name="Ward L.D."/>
            <person name="Lowe C.B."/>
            <person name="Holloway A.K."/>
            <person name="Clamp M."/>
            <person name="Gnerre S."/>
            <person name="Alfoldi J."/>
            <person name="Beal K."/>
            <person name="Chang J."/>
            <person name="Clawson H."/>
            <person name="Cuff J."/>
            <person name="Di Palma F."/>
            <person name="Fitzgerald S."/>
            <person name="Flicek P."/>
            <person name="Guttman M."/>
            <person name="Hubisz M.J."/>
            <person name="Jaffe D.B."/>
            <person name="Jungreis I."/>
            <person name="Kent W.J."/>
            <person name="Kostka D."/>
            <person name="Lara M."/>
            <person name="Martins A.L."/>
            <person name="Massingham T."/>
            <person name="Moltke I."/>
            <person name="Raney B.J."/>
            <person name="Rasmussen M.D."/>
            <person name="Robinson J."/>
            <person name="Stark A."/>
            <person name="Vilella A.J."/>
            <person name="Wen J."/>
            <person name="Xie X."/>
            <person name="Zody M.C."/>
            <person name="Baldwin J."/>
            <person name="Bloom T."/>
            <person name="Chin C.W."/>
            <person name="Heiman D."/>
            <person name="Nicol R."/>
            <person name="Nusbaum C."/>
            <person name="Young S."/>
            <person name="Wilkinson J."/>
            <person name="Worley K.C."/>
            <person name="Kovar C.L."/>
            <person name="Muzny D.M."/>
            <person name="Gibbs R.A."/>
            <person name="Cree A."/>
            <person name="Dihn H.H."/>
            <person name="Fowler G."/>
            <person name="Jhangiani S."/>
            <person name="Joshi V."/>
            <person name="Lee S."/>
            <person name="Lewis L.R."/>
            <person name="Nazareth L.V."/>
            <person name="Okwuonu G."/>
            <person name="Santibanez J."/>
            <person name="Warren W.C."/>
            <person name="Mardis E.R."/>
            <person name="Weinstock G.M."/>
            <person name="Wilson R.K."/>
            <person name="Delehaunty K."/>
            <person name="Dooling D."/>
            <person name="Fronik C."/>
            <person name="Fulton L."/>
            <person name="Fulton B."/>
            <person name="Graves T."/>
            <person name="Minx P."/>
            <person name="Sodergren E."/>
            <person name="Birney E."/>
            <person name="Margulies E.H."/>
            <person name="Herrero J."/>
            <person name="Green E.D."/>
            <person name="Haussler D."/>
            <person name="Siepel A."/>
            <person name="Goldman N."/>
            <person name="Pollard K.S."/>
            <person name="Pedersen J.S."/>
            <person name="Lander E.S."/>
            <person name="Kellis M."/>
        </authorList>
    </citation>
    <scope>NUCLEOTIDE SEQUENCE [LARGE SCALE GENOMIC DNA]</scope>
    <source>
        <strain evidence="4">Thorbecke</strain>
    </source>
</reference>
<dbReference type="Proteomes" id="UP000001811">
    <property type="component" value="Unplaced"/>
</dbReference>
<dbReference type="SMR" id="A0A5F9CY49"/>
<reference evidence="3" key="2">
    <citation type="submission" date="2025-08" db="UniProtKB">
        <authorList>
            <consortium name="Ensembl"/>
        </authorList>
    </citation>
    <scope>IDENTIFICATION</scope>
    <source>
        <strain evidence="3">Thorbecke</strain>
    </source>
</reference>
<keyword evidence="4" id="KW-1185">Reference proteome</keyword>
<dbReference type="InParanoid" id="A0A5F9CY49"/>
<dbReference type="InterPro" id="IPR018154">
    <property type="entry name" value="TLV/ENV_coat_polyprotein"/>
</dbReference>
<name>A0A5F9CY49_RABIT</name>
<dbReference type="Pfam" id="PF00429">
    <property type="entry name" value="TLV_coat"/>
    <property type="match status" value="1"/>
</dbReference>
<organism evidence="3 4">
    <name type="scientific">Oryctolagus cuniculus</name>
    <name type="common">Rabbit</name>
    <dbReference type="NCBI Taxonomy" id="9986"/>
    <lineage>
        <taxon>Eukaryota</taxon>
        <taxon>Metazoa</taxon>
        <taxon>Chordata</taxon>
        <taxon>Craniata</taxon>
        <taxon>Vertebrata</taxon>
        <taxon>Euteleostomi</taxon>
        <taxon>Mammalia</taxon>
        <taxon>Eutheria</taxon>
        <taxon>Euarchontoglires</taxon>
        <taxon>Glires</taxon>
        <taxon>Lagomorpha</taxon>
        <taxon>Leporidae</taxon>
        <taxon>Oryctolagus</taxon>
    </lineage>
</organism>
<evidence type="ECO:0000313" key="4">
    <source>
        <dbReference type="Proteomes" id="UP000001811"/>
    </source>
</evidence>
<feature type="compositionally biased region" description="Basic residues" evidence="2">
    <location>
        <begin position="17"/>
        <end position="32"/>
    </location>
</feature>
<dbReference type="Bgee" id="ENSOCUG00000035450">
    <property type="expression patterns" value="Expressed in ovary and 10 other cell types or tissues"/>
</dbReference>
<dbReference type="SUPFAM" id="SSF58069">
    <property type="entry name" value="Virus ectodomain"/>
    <property type="match status" value="1"/>
</dbReference>
<sequence length="398" mass="43564">MGDQEKHLAPGSCHRISTVRRPQRAGRGGHWRVNQRQKEDLSLCLSLSLSTLPVKKKKKKKGSINIYTGSNMGDPHGAIKIIRVCTQLPTAPMDVVVDTVKESSKHVSQLINPRKPPLTCLQLINLSLTLLRQLASSTLPLALYQQEYFVCAPLQEPPIAATLLSNISALTNTCTPCPQRVVGHLPLHSGGQNAACWVTNVAAEHNELVRHNIPCVTNMTVNSLSSPLGTSFLCSHTLQSCISDSTPGPCVLLVLSPHLMLYNYSEFFLQTIPSTRKRRAALLPLLAGISLEASFSSAVTSGTPLGHDVTSTNQLQEQRQQLQQITRSTETQGLQSHITSLAGVVLQNRQASDLITAGKGETCIFREEQCCYYVNQSGQVEHLKINFYIVCALIVEMM</sequence>
<dbReference type="PANTHER" id="PTHR10424">
    <property type="entry name" value="VIRAL ENVELOPE PROTEIN"/>
    <property type="match status" value="1"/>
</dbReference>
<protein>
    <submittedName>
        <fullName evidence="3">Uncharacterized protein</fullName>
    </submittedName>
</protein>
<dbReference type="GeneTree" id="ENSGT00980000203333"/>
<reference evidence="3" key="3">
    <citation type="submission" date="2025-09" db="UniProtKB">
        <authorList>
            <consortium name="Ensembl"/>
        </authorList>
    </citation>
    <scope>IDENTIFICATION</scope>
    <source>
        <strain evidence="3">Thorbecke</strain>
    </source>
</reference>
<dbReference type="AlphaFoldDB" id="A0A5F9CY49"/>
<evidence type="ECO:0000256" key="1">
    <source>
        <dbReference type="ARBA" id="ARBA00023157"/>
    </source>
</evidence>
<evidence type="ECO:0000313" key="3">
    <source>
        <dbReference type="Ensembl" id="ENSOCUP00000038536.1"/>
    </source>
</evidence>
<keyword evidence="1" id="KW-1015">Disulfide bond</keyword>